<feature type="domain" description="Late embryogenesis abundant protein LEA-2 subgroup" evidence="2">
    <location>
        <begin position="71"/>
        <end position="167"/>
    </location>
</feature>
<dbReference type="InterPro" id="IPR004864">
    <property type="entry name" value="LEA_2"/>
</dbReference>
<dbReference type="InterPro" id="IPR055301">
    <property type="entry name" value="Lea14-like_2"/>
</dbReference>
<keyword evidence="1" id="KW-0812">Transmembrane</keyword>
<feature type="transmembrane region" description="Helical" evidence="1">
    <location>
        <begin position="13"/>
        <end position="36"/>
    </location>
</feature>
<keyword evidence="1" id="KW-0472">Membrane</keyword>
<keyword evidence="1" id="KW-1133">Transmembrane helix</keyword>
<reference evidence="3 4" key="1">
    <citation type="journal article" date="2021" name="Comput. Struct. Biotechnol. J.">
        <title>De novo genome assembly of the potent medicinal plant Rehmannia glutinosa using nanopore technology.</title>
        <authorList>
            <person name="Ma L."/>
            <person name="Dong C."/>
            <person name="Song C."/>
            <person name="Wang X."/>
            <person name="Zheng X."/>
            <person name="Niu Y."/>
            <person name="Chen S."/>
            <person name="Feng W."/>
        </authorList>
    </citation>
    <scope>NUCLEOTIDE SEQUENCE [LARGE SCALE GENOMIC DNA]</scope>
    <source>
        <strain evidence="3">DH-2019</strain>
    </source>
</reference>
<dbReference type="EMBL" id="JABTTQ020001280">
    <property type="protein sequence ID" value="KAK6132147.1"/>
    <property type="molecule type" value="Genomic_DNA"/>
</dbReference>
<name>A0ABR0VDM6_REHGL</name>
<proteinExistence type="predicted"/>
<keyword evidence="4" id="KW-1185">Reference proteome</keyword>
<gene>
    <name evidence="3" type="ORF">DH2020_034103</name>
</gene>
<evidence type="ECO:0000313" key="3">
    <source>
        <dbReference type="EMBL" id="KAK6132147.1"/>
    </source>
</evidence>
<sequence length="183" mass="20154">MPIQTPTTKQRKWLAFILIGITLQTLIILVFVLTVMRVTNPKVRVRSVTVENPTVNSTNSPSFSINLNAQVTVKNPNFGHFKFSDSAISIFYRGSAVGNTVIPGSRVGPRSTKKMNVTVAVGSIMVPFLGPDLNSGMITLSSHAKLEGRVYVFKVIKRKKTATLNCTMDVDTRSRAVENLRCK</sequence>
<organism evidence="3 4">
    <name type="scientific">Rehmannia glutinosa</name>
    <name type="common">Chinese foxglove</name>
    <dbReference type="NCBI Taxonomy" id="99300"/>
    <lineage>
        <taxon>Eukaryota</taxon>
        <taxon>Viridiplantae</taxon>
        <taxon>Streptophyta</taxon>
        <taxon>Embryophyta</taxon>
        <taxon>Tracheophyta</taxon>
        <taxon>Spermatophyta</taxon>
        <taxon>Magnoliopsida</taxon>
        <taxon>eudicotyledons</taxon>
        <taxon>Gunneridae</taxon>
        <taxon>Pentapetalae</taxon>
        <taxon>asterids</taxon>
        <taxon>lamiids</taxon>
        <taxon>Lamiales</taxon>
        <taxon>Orobanchaceae</taxon>
        <taxon>Rehmannieae</taxon>
        <taxon>Rehmannia</taxon>
    </lineage>
</organism>
<evidence type="ECO:0000256" key="1">
    <source>
        <dbReference type="SAM" id="Phobius"/>
    </source>
</evidence>
<evidence type="ECO:0000313" key="4">
    <source>
        <dbReference type="Proteomes" id="UP001318860"/>
    </source>
</evidence>
<dbReference type="Proteomes" id="UP001318860">
    <property type="component" value="Unassembled WGS sequence"/>
</dbReference>
<comment type="caution">
    <text evidence="3">The sequence shown here is derived from an EMBL/GenBank/DDBJ whole genome shotgun (WGS) entry which is preliminary data.</text>
</comment>
<dbReference type="PANTHER" id="PTHR31852">
    <property type="entry name" value="LATE EMBRYOGENESIS ABUNDANT (LEA) HYDROXYPROLINE-RICH GLYCOPROTEIN FAMILY"/>
    <property type="match status" value="1"/>
</dbReference>
<dbReference type="Pfam" id="PF03168">
    <property type="entry name" value="LEA_2"/>
    <property type="match status" value="1"/>
</dbReference>
<dbReference type="Gene3D" id="2.60.40.1820">
    <property type="match status" value="1"/>
</dbReference>
<evidence type="ECO:0000259" key="2">
    <source>
        <dbReference type="Pfam" id="PF03168"/>
    </source>
</evidence>
<accession>A0ABR0VDM6</accession>
<protein>
    <recommendedName>
        <fullName evidence="2">Late embryogenesis abundant protein LEA-2 subgroup domain-containing protein</fullName>
    </recommendedName>
</protein>